<evidence type="ECO:0000256" key="1">
    <source>
        <dbReference type="SAM" id="Phobius"/>
    </source>
</evidence>
<keyword evidence="1" id="KW-0472">Membrane</keyword>
<organism evidence="2 3">
    <name type="scientific">Methanosarcina lacustris Z-7289</name>
    <dbReference type="NCBI Taxonomy" id="1434111"/>
    <lineage>
        <taxon>Archaea</taxon>
        <taxon>Methanobacteriati</taxon>
        <taxon>Methanobacteriota</taxon>
        <taxon>Stenosarchaea group</taxon>
        <taxon>Methanomicrobia</taxon>
        <taxon>Methanosarcinales</taxon>
        <taxon>Methanosarcinaceae</taxon>
        <taxon>Methanosarcina</taxon>
    </lineage>
</organism>
<dbReference type="PANTHER" id="PTHR35902">
    <property type="entry name" value="S-LAYER DOMAIN-LIKE PROTEIN-RELATED"/>
    <property type="match status" value="1"/>
</dbReference>
<evidence type="ECO:0000313" key="3">
    <source>
        <dbReference type="Proteomes" id="UP000033072"/>
    </source>
</evidence>
<dbReference type="PANTHER" id="PTHR35902:SF3">
    <property type="entry name" value="NPCBM-ASSOCIATED, NEW3 DOMAIN OF ALPHA-GALACTOSIDASE"/>
    <property type="match status" value="1"/>
</dbReference>
<dbReference type="PATRIC" id="fig|1434111.4.peg.1485"/>
<dbReference type="KEGG" id="mls:MSLAZ_1153"/>
<keyword evidence="2" id="KW-0378">Hydrolase</keyword>
<proteinExistence type="predicted"/>
<keyword evidence="2" id="KW-0645">Protease</keyword>
<accession>A0A0E3S139</accession>
<dbReference type="GO" id="GO:0006508">
    <property type="term" value="P:proteolysis"/>
    <property type="evidence" value="ECO:0007669"/>
    <property type="project" value="UniProtKB-KW"/>
</dbReference>
<dbReference type="HOGENOM" id="CLU_028008_0_0_2"/>
<dbReference type="Proteomes" id="UP000033072">
    <property type="component" value="Chromosome"/>
</dbReference>
<gene>
    <name evidence="2" type="ORF">MSLAZ_1153</name>
</gene>
<dbReference type="AlphaFoldDB" id="A0A0E3S139"/>
<keyword evidence="3" id="KW-1185">Reference proteome</keyword>
<dbReference type="RefSeq" id="WP_048125300.1">
    <property type="nucleotide sequence ID" value="NZ_CP009515.1"/>
</dbReference>
<dbReference type="OrthoDB" id="56770at2157"/>
<reference evidence="2 3" key="1">
    <citation type="submission" date="2014-07" db="EMBL/GenBank/DDBJ databases">
        <title>Methanogenic archaea and the global carbon cycle.</title>
        <authorList>
            <person name="Henriksen J.R."/>
            <person name="Luke J."/>
            <person name="Reinhart S."/>
            <person name="Benedict M.N."/>
            <person name="Youngblut N.D."/>
            <person name="Metcalf M.E."/>
            <person name="Whitaker R.J."/>
            <person name="Metcalf W.W."/>
        </authorList>
    </citation>
    <scope>NUCLEOTIDE SEQUENCE [LARGE SCALE GENOMIC DNA]</scope>
    <source>
        <strain evidence="2 3">Z-7289</strain>
    </source>
</reference>
<dbReference type="InterPro" id="IPR013783">
    <property type="entry name" value="Ig-like_fold"/>
</dbReference>
<dbReference type="GeneID" id="24805881"/>
<protein>
    <submittedName>
        <fullName evidence="2">Putative carboxyl-terminal-processing protease, deltaproteobacterial</fullName>
    </submittedName>
</protein>
<dbReference type="STRING" id="1434111.MSLAZ_1153"/>
<evidence type="ECO:0000313" key="2">
    <source>
        <dbReference type="EMBL" id="AKB74414.1"/>
    </source>
</evidence>
<keyword evidence="1" id="KW-0812">Transmembrane</keyword>
<dbReference type="EMBL" id="CP009515">
    <property type="protein sequence ID" value="AKB74414.1"/>
    <property type="molecule type" value="Genomic_DNA"/>
</dbReference>
<keyword evidence="1" id="KW-1133">Transmembrane helix</keyword>
<dbReference type="GO" id="GO:0008233">
    <property type="term" value="F:peptidase activity"/>
    <property type="evidence" value="ECO:0007669"/>
    <property type="project" value="UniProtKB-KW"/>
</dbReference>
<feature type="transmembrane region" description="Helical" evidence="1">
    <location>
        <begin position="323"/>
        <end position="343"/>
    </location>
</feature>
<sequence length="349" mass="37881">MIKKRNIAAIATLLMMLLATVPVEAAISKNFDLNDNFYTVYGGPDIEATLLGDNEYSRGDTFTLNLGLMNKGVISGFESEKEADTTVDTVLQRSEMGYETQAVTAVGVLATLKSDSPYISVKSGSQEAGTLEQGKQSVIPSKFVIEISENAPAGTYPLNLEFSYKYQNNVQVSGDNYDTSTGLVSNQGVGIWYENVTQNQTIIVQVKKEPYFEVTNVTGDLYPGKNGNLQVTYKNTGEEPAKDATVRLSASDPFSTTDDQAFLGNLKPGESAVAIFDMDVDDTATSKPYSLTSEVLYKDTEGHNQISDSVKINTKILEAKKSLPGYQIGIGIAMVLAACFVVLRKKKQD</sequence>
<dbReference type="Gene3D" id="2.60.40.10">
    <property type="entry name" value="Immunoglobulins"/>
    <property type="match status" value="1"/>
</dbReference>
<name>A0A0E3S139_9EURY</name>